<proteinExistence type="predicted"/>
<dbReference type="AlphaFoldDB" id="A0A818YY30"/>
<comment type="caution">
    <text evidence="1">The sequence shown here is derived from an EMBL/GenBank/DDBJ whole genome shotgun (WGS) entry which is preliminary data.</text>
</comment>
<dbReference type="Proteomes" id="UP000663836">
    <property type="component" value="Unassembled WGS sequence"/>
</dbReference>
<name>A0A818YY30_9BILA</name>
<dbReference type="SUPFAM" id="SSF55874">
    <property type="entry name" value="ATPase domain of HSP90 chaperone/DNA topoisomerase II/histidine kinase"/>
    <property type="match status" value="1"/>
</dbReference>
<evidence type="ECO:0008006" key="3">
    <source>
        <dbReference type="Google" id="ProtNLM"/>
    </source>
</evidence>
<evidence type="ECO:0000313" key="1">
    <source>
        <dbReference type="EMBL" id="CAF3761169.1"/>
    </source>
</evidence>
<reference evidence="1" key="1">
    <citation type="submission" date="2021-02" db="EMBL/GenBank/DDBJ databases">
        <authorList>
            <person name="Nowell W R."/>
        </authorList>
    </citation>
    <scope>NUCLEOTIDE SEQUENCE</scope>
</reference>
<dbReference type="SUPFAM" id="SSF103196">
    <property type="entry name" value="Roadblock/LC7 domain"/>
    <property type="match status" value="1"/>
</dbReference>
<dbReference type="InterPro" id="IPR036890">
    <property type="entry name" value="HATPase_C_sf"/>
</dbReference>
<dbReference type="Gene3D" id="3.30.565.10">
    <property type="entry name" value="Histidine kinase-like ATPase, C-terminal domain"/>
    <property type="match status" value="1"/>
</dbReference>
<gene>
    <name evidence="1" type="ORF">JBS370_LOCUS13133</name>
</gene>
<sequence length="179" mass="20650">MYGHGIGLPICRLYAQSFGGSLSLRQVARIGVDVYLRLVNKTSMTAVQRKLGRRYQRYISARQTFEDKEDDPKDIWERIIKMSDVLSAMAIDIQTNDIFPLYGLNNIARNDLNIFCREYIEMAIDFSLNIDPTDEVKNLRIRSQEREIVIAYDDGTIFVIIQSLSKEKNTVLPTFSLDM</sequence>
<dbReference type="Gene3D" id="3.30.450.30">
    <property type="entry name" value="Dynein light chain 2a, cytoplasmic"/>
    <property type="match status" value="1"/>
</dbReference>
<evidence type="ECO:0000313" key="2">
    <source>
        <dbReference type="Proteomes" id="UP000663836"/>
    </source>
</evidence>
<accession>A0A818YY30</accession>
<protein>
    <recommendedName>
        <fullName evidence="3">Protein-serine/threonine kinase</fullName>
    </recommendedName>
</protein>
<organism evidence="1 2">
    <name type="scientific">Rotaria sordida</name>
    <dbReference type="NCBI Taxonomy" id="392033"/>
    <lineage>
        <taxon>Eukaryota</taxon>
        <taxon>Metazoa</taxon>
        <taxon>Spiralia</taxon>
        <taxon>Gnathifera</taxon>
        <taxon>Rotifera</taxon>
        <taxon>Eurotatoria</taxon>
        <taxon>Bdelloidea</taxon>
        <taxon>Philodinida</taxon>
        <taxon>Philodinidae</taxon>
        <taxon>Rotaria</taxon>
    </lineage>
</organism>
<dbReference type="EMBL" id="CAJOBD010001106">
    <property type="protein sequence ID" value="CAF3761169.1"/>
    <property type="molecule type" value="Genomic_DNA"/>
</dbReference>